<evidence type="ECO:0000313" key="1">
    <source>
        <dbReference type="EMBL" id="GAA5094370.1"/>
    </source>
</evidence>
<accession>A0ABP9MD15</accession>
<evidence type="ECO:0008006" key="3">
    <source>
        <dbReference type="Google" id="ProtNLM"/>
    </source>
</evidence>
<protein>
    <recommendedName>
        <fullName evidence="3">Bacteriocin</fullName>
    </recommendedName>
</protein>
<dbReference type="InterPro" id="IPR058074">
    <property type="entry name" value="Bacteriocin-like"/>
</dbReference>
<name>A0ABP9MD15_9FLAO</name>
<dbReference type="RefSeq" id="WP_345204646.1">
    <property type="nucleotide sequence ID" value="NZ_BAABHX010000003.1"/>
</dbReference>
<gene>
    <name evidence="1" type="ORF">GCM10023210_25950</name>
</gene>
<dbReference type="EMBL" id="BAABHX010000003">
    <property type="protein sequence ID" value="GAA5094370.1"/>
    <property type="molecule type" value="Genomic_DNA"/>
</dbReference>
<sequence>MKNLRKLTRNDLKSLQGGKGCGGQYFPPDPPAPGEPYFCDCNLKWCPKYGICVQPTFTKDCEIDF</sequence>
<dbReference type="Proteomes" id="UP001500353">
    <property type="component" value="Unassembled WGS sequence"/>
</dbReference>
<dbReference type="NCBIfam" id="NF047798">
    <property type="entry name" value="leader_Chryseo"/>
    <property type="match status" value="1"/>
</dbReference>
<reference evidence="2" key="1">
    <citation type="journal article" date="2019" name="Int. J. Syst. Evol. Microbiol.">
        <title>The Global Catalogue of Microorganisms (GCM) 10K type strain sequencing project: providing services to taxonomists for standard genome sequencing and annotation.</title>
        <authorList>
            <consortium name="The Broad Institute Genomics Platform"/>
            <consortium name="The Broad Institute Genome Sequencing Center for Infectious Disease"/>
            <person name="Wu L."/>
            <person name="Ma J."/>
        </authorList>
    </citation>
    <scope>NUCLEOTIDE SEQUENCE [LARGE SCALE GENOMIC DNA]</scope>
    <source>
        <strain evidence="2">JCM 18019</strain>
    </source>
</reference>
<keyword evidence="2" id="KW-1185">Reference proteome</keyword>
<proteinExistence type="predicted"/>
<organism evidence="1 2">
    <name type="scientific">Chryseobacterium ginsengisoli</name>
    <dbReference type="NCBI Taxonomy" id="363853"/>
    <lineage>
        <taxon>Bacteria</taxon>
        <taxon>Pseudomonadati</taxon>
        <taxon>Bacteroidota</taxon>
        <taxon>Flavobacteriia</taxon>
        <taxon>Flavobacteriales</taxon>
        <taxon>Weeksellaceae</taxon>
        <taxon>Chryseobacterium group</taxon>
        <taxon>Chryseobacterium</taxon>
    </lineage>
</organism>
<comment type="caution">
    <text evidence="1">The sequence shown here is derived from an EMBL/GenBank/DDBJ whole genome shotgun (WGS) entry which is preliminary data.</text>
</comment>
<evidence type="ECO:0000313" key="2">
    <source>
        <dbReference type="Proteomes" id="UP001500353"/>
    </source>
</evidence>